<comment type="caution">
    <text evidence="1">The sequence shown here is derived from an EMBL/GenBank/DDBJ whole genome shotgun (WGS) entry which is preliminary data.</text>
</comment>
<feature type="non-terminal residue" evidence="1">
    <location>
        <position position="1"/>
    </location>
</feature>
<name>A0AAV6NKS0_9ROSI</name>
<sequence length="80" mass="8727">MIMILRLGFTLSAKPESTVIVPGTWNLTEESEHPEALVNRICSFLERAFSCCSLTGVLGATMKLPYNGTSLNVDIGVRII</sequence>
<organism evidence="1 2">
    <name type="scientific">Cucurbita argyrosperma subsp. sororia</name>
    <dbReference type="NCBI Taxonomy" id="37648"/>
    <lineage>
        <taxon>Eukaryota</taxon>
        <taxon>Viridiplantae</taxon>
        <taxon>Streptophyta</taxon>
        <taxon>Embryophyta</taxon>
        <taxon>Tracheophyta</taxon>
        <taxon>Spermatophyta</taxon>
        <taxon>Magnoliopsida</taxon>
        <taxon>eudicotyledons</taxon>
        <taxon>Gunneridae</taxon>
        <taxon>Pentapetalae</taxon>
        <taxon>rosids</taxon>
        <taxon>fabids</taxon>
        <taxon>Cucurbitales</taxon>
        <taxon>Cucurbitaceae</taxon>
        <taxon>Cucurbiteae</taxon>
        <taxon>Cucurbita</taxon>
    </lineage>
</organism>
<gene>
    <name evidence="1" type="ORF">SDJN03_08325</name>
</gene>
<protein>
    <submittedName>
        <fullName evidence="1">Uncharacterized protein</fullName>
    </submittedName>
</protein>
<reference evidence="1 2" key="1">
    <citation type="journal article" date="2021" name="Hortic Res">
        <title>The domestication of Cucurbita argyrosperma as revealed by the genome of its wild relative.</title>
        <authorList>
            <person name="Barrera-Redondo J."/>
            <person name="Sanchez-de la Vega G."/>
            <person name="Aguirre-Liguori J.A."/>
            <person name="Castellanos-Morales G."/>
            <person name="Gutierrez-Guerrero Y.T."/>
            <person name="Aguirre-Dugua X."/>
            <person name="Aguirre-Planter E."/>
            <person name="Tenaillon M.I."/>
            <person name="Lira-Saade R."/>
            <person name="Eguiarte L.E."/>
        </authorList>
    </citation>
    <scope>NUCLEOTIDE SEQUENCE [LARGE SCALE GENOMIC DNA]</scope>
    <source>
        <strain evidence="1">JBR-2021</strain>
    </source>
</reference>
<dbReference type="EMBL" id="JAGKQH010000005">
    <property type="protein sequence ID" value="KAG6598547.1"/>
    <property type="molecule type" value="Genomic_DNA"/>
</dbReference>
<evidence type="ECO:0000313" key="2">
    <source>
        <dbReference type="Proteomes" id="UP000685013"/>
    </source>
</evidence>
<dbReference type="Proteomes" id="UP000685013">
    <property type="component" value="Chromosome 5"/>
</dbReference>
<dbReference type="AlphaFoldDB" id="A0AAV6NKS0"/>
<keyword evidence="2" id="KW-1185">Reference proteome</keyword>
<proteinExistence type="predicted"/>
<evidence type="ECO:0000313" key="1">
    <source>
        <dbReference type="EMBL" id="KAG6598547.1"/>
    </source>
</evidence>
<accession>A0AAV6NKS0</accession>